<comment type="caution">
    <text evidence="3">The sequence shown here is derived from an EMBL/GenBank/DDBJ whole genome shotgun (WGS) entry which is preliminary data.</text>
</comment>
<dbReference type="PANTHER" id="PTHR12609">
    <property type="entry name" value="MICROTUBULE ASSOCIATED PROTEIN XMAP215"/>
    <property type="match status" value="1"/>
</dbReference>
<name>A0ABQ5FA03_9ASTR</name>
<protein>
    <submittedName>
        <fullName evidence="3">Reverse transcriptase domain-containing protein</fullName>
    </submittedName>
</protein>
<organism evidence="3 4">
    <name type="scientific">Tanacetum coccineum</name>
    <dbReference type="NCBI Taxonomy" id="301880"/>
    <lineage>
        <taxon>Eukaryota</taxon>
        <taxon>Viridiplantae</taxon>
        <taxon>Streptophyta</taxon>
        <taxon>Embryophyta</taxon>
        <taxon>Tracheophyta</taxon>
        <taxon>Spermatophyta</taxon>
        <taxon>Magnoliopsida</taxon>
        <taxon>eudicotyledons</taxon>
        <taxon>Gunneridae</taxon>
        <taxon>Pentapetalae</taxon>
        <taxon>asterids</taxon>
        <taxon>campanulids</taxon>
        <taxon>Asterales</taxon>
        <taxon>Asteraceae</taxon>
        <taxon>Asteroideae</taxon>
        <taxon>Anthemideae</taxon>
        <taxon>Anthemidinae</taxon>
        <taxon>Tanacetum</taxon>
    </lineage>
</organism>
<dbReference type="Gene3D" id="1.25.10.10">
    <property type="entry name" value="Leucine-rich Repeat Variant"/>
    <property type="match status" value="1"/>
</dbReference>
<feature type="coiled-coil region" evidence="1">
    <location>
        <begin position="355"/>
        <end position="382"/>
    </location>
</feature>
<feature type="region of interest" description="Disordered" evidence="2">
    <location>
        <begin position="606"/>
        <end position="633"/>
    </location>
</feature>
<sequence>MMLTGESIEAVKIVEEANKRIQPTGTVELFGALRARLYDSNQNLIMATLTSISGLPSAMGPAIQKSSKGIVSDIVKCIGDNNKHMGECTLATFDSWVASTDLDKVQYITPSMNPSMTDAKLGADGRTDLFDGLSKQLAIQLRPKIGKSKRMDARTFQTLAAARMLTPTGPTGQTHWGDSMANNPMPAAHSVLTYLPYYKTQAELYLRYDMAAILYHSSPDLPNTSLGPSHKRRRSPMTYVPALPPVSGALSPVYVGLGVDVKDESSEQSRSRGTDIEVDEDVERSDGIDMDPVEAVIEACFNFANIIRASGVDVRVEGVTFARDDVETSMRDPNVVSDDVVTPPMEPGREQGNRIVGVESAVTALTERITELERDNRRLRGTASVESQRVNRLQRGISRMPRKLSKIPNTRSGASMTHKEIDGLVTRRVAEEMEAREVAMNKKVRMEGNGNGGNEGNGNGWNGGNGNGGNRENGNGNKNRNHGMNYGGTEGVDSTFTWWNTHKRKIGVDAAYSMKWAGLMRLKTEVYCRRNEIQKMETELWNLTVKGNDLTTYTQRFQGRLSRSGSYPGLFSSLQDRDRKPTKLQDAIHIANNLIDQKLKGYARSAKNKRRLENNPRDNRGQQPVFKQQNIGGHNVARAYTAGNNERKGYVGSLPYCNKCSLHHEGLCTVRCRNFEESEPWKPDKKQEWKQDSNQEVTKLQQGLTPLVEEEQPLIPTLSRARYSAIVAVAPPQKNQVLSLSTTFDDPFQISTNTSSASSQLVEVAPPKKLKEPTRWRTWKKSFTYSSSSSTTSRLVAPPQEKHVSTISTTPSKIPKPLYDLIQNAARARKSLKLKSNNRFAKRKLEHYEPRIPHLATFYRCFHQLPSNRKYDPETSFMAHVPKLPTPRPKPKPKTKKKKIKITSSSLNYHGRYPLNKDEQKVWIEFTVNDKTKENSCVRHPIQNLVMVEDDMVVDLLGKFTVDTFNKSCQMYVNRYEDNKVSGAEFMECKFYKLTKEYIFYKTIEAIEQGIPGVYTTKVECKTKDGARTLLNFELTDRKPKWNRPWVKPHLESKVEYETVEDGSSDPQDFYKLIGMVHRETEGGGFNYHNPPFSAHIIIYNSSKDKNAMAFEPNVSQWFNFW</sequence>
<dbReference type="EMBL" id="BQNB010017107">
    <property type="protein sequence ID" value="GJT59407.1"/>
    <property type="molecule type" value="Genomic_DNA"/>
</dbReference>
<feature type="compositionally biased region" description="Basic and acidic residues" evidence="2">
    <location>
        <begin position="261"/>
        <end position="275"/>
    </location>
</feature>
<dbReference type="Gene3D" id="1.10.287.10">
    <property type="entry name" value="S15/NS1, RNA-binding"/>
    <property type="match status" value="1"/>
</dbReference>
<feature type="region of interest" description="Disordered" evidence="2">
    <location>
        <begin position="789"/>
        <end position="809"/>
    </location>
</feature>
<reference evidence="3" key="1">
    <citation type="journal article" date="2022" name="Int. J. Mol. Sci.">
        <title>Draft Genome of Tanacetum Coccineum: Genomic Comparison of Closely Related Tanacetum-Family Plants.</title>
        <authorList>
            <person name="Yamashiro T."/>
            <person name="Shiraishi A."/>
            <person name="Nakayama K."/>
            <person name="Satake H."/>
        </authorList>
    </citation>
    <scope>NUCLEOTIDE SEQUENCE</scope>
</reference>
<dbReference type="GO" id="GO:0003964">
    <property type="term" value="F:RNA-directed DNA polymerase activity"/>
    <property type="evidence" value="ECO:0007669"/>
    <property type="project" value="UniProtKB-KW"/>
</dbReference>
<evidence type="ECO:0000313" key="4">
    <source>
        <dbReference type="Proteomes" id="UP001151760"/>
    </source>
</evidence>
<reference evidence="3" key="2">
    <citation type="submission" date="2022-01" db="EMBL/GenBank/DDBJ databases">
        <authorList>
            <person name="Yamashiro T."/>
            <person name="Shiraishi A."/>
            <person name="Satake H."/>
            <person name="Nakayama K."/>
        </authorList>
    </citation>
    <scope>NUCLEOTIDE SEQUENCE</scope>
</reference>
<feature type="compositionally biased region" description="Polar residues" evidence="2">
    <location>
        <begin position="621"/>
        <end position="632"/>
    </location>
</feature>
<gene>
    <name evidence="3" type="ORF">Tco_1002940</name>
</gene>
<feature type="compositionally biased region" description="Gly residues" evidence="2">
    <location>
        <begin position="449"/>
        <end position="471"/>
    </location>
</feature>
<feature type="compositionally biased region" description="Low complexity" evidence="2">
    <location>
        <begin position="472"/>
        <end position="484"/>
    </location>
</feature>
<proteinExistence type="predicted"/>
<keyword evidence="4" id="KW-1185">Reference proteome</keyword>
<feature type="region of interest" description="Disordered" evidence="2">
    <location>
        <begin position="445"/>
        <end position="486"/>
    </location>
</feature>
<evidence type="ECO:0000256" key="1">
    <source>
        <dbReference type="SAM" id="Coils"/>
    </source>
</evidence>
<dbReference type="Proteomes" id="UP001151760">
    <property type="component" value="Unassembled WGS sequence"/>
</dbReference>
<keyword evidence="3" id="KW-0695">RNA-directed DNA polymerase</keyword>
<dbReference type="InterPro" id="IPR011989">
    <property type="entry name" value="ARM-like"/>
</dbReference>
<keyword evidence="3" id="KW-0548">Nucleotidyltransferase</keyword>
<evidence type="ECO:0000256" key="2">
    <source>
        <dbReference type="SAM" id="MobiDB-lite"/>
    </source>
</evidence>
<dbReference type="SUPFAM" id="SSF48371">
    <property type="entry name" value="ARM repeat"/>
    <property type="match status" value="1"/>
</dbReference>
<feature type="region of interest" description="Disordered" evidence="2">
    <location>
        <begin position="879"/>
        <end position="899"/>
    </location>
</feature>
<accession>A0ABQ5FA03</accession>
<evidence type="ECO:0000313" key="3">
    <source>
        <dbReference type="EMBL" id="GJT59407.1"/>
    </source>
</evidence>
<dbReference type="InterPro" id="IPR016024">
    <property type="entry name" value="ARM-type_fold"/>
</dbReference>
<keyword evidence="3" id="KW-0808">Transferase</keyword>
<keyword evidence="1" id="KW-0175">Coiled coil</keyword>
<dbReference type="InterPro" id="IPR045110">
    <property type="entry name" value="XMAP215"/>
</dbReference>
<feature type="compositionally biased region" description="Basic and acidic residues" evidence="2">
    <location>
        <begin position="611"/>
        <end position="620"/>
    </location>
</feature>
<feature type="compositionally biased region" description="Basic residues" evidence="2">
    <location>
        <begin position="889"/>
        <end position="899"/>
    </location>
</feature>
<feature type="region of interest" description="Disordered" evidence="2">
    <location>
        <begin position="261"/>
        <end position="280"/>
    </location>
</feature>